<feature type="compositionally biased region" description="Polar residues" evidence="1">
    <location>
        <begin position="302"/>
        <end position="317"/>
    </location>
</feature>
<comment type="caution">
    <text evidence="2">The sequence shown here is derived from an EMBL/GenBank/DDBJ whole genome shotgun (WGS) entry which is preliminary data.</text>
</comment>
<feature type="region of interest" description="Disordered" evidence="1">
    <location>
        <begin position="92"/>
        <end position="145"/>
    </location>
</feature>
<gene>
    <name evidence="2" type="ORF">LTR97_003721</name>
</gene>
<feature type="region of interest" description="Disordered" evidence="1">
    <location>
        <begin position="301"/>
        <end position="345"/>
    </location>
</feature>
<accession>A0AAN7WEE7</accession>
<feature type="region of interest" description="Disordered" evidence="1">
    <location>
        <begin position="361"/>
        <end position="405"/>
    </location>
</feature>
<evidence type="ECO:0000256" key="1">
    <source>
        <dbReference type="SAM" id="MobiDB-lite"/>
    </source>
</evidence>
<dbReference type="Proteomes" id="UP001310594">
    <property type="component" value="Unassembled WGS sequence"/>
</dbReference>
<name>A0AAN7WEE7_9PEZI</name>
<dbReference type="EMBL" id="JAVRQU010000005">
    <property type="protein sequence ID" value="KAK5702775.1"/>
    <property type="molecule type" value="Genomic_DNA"/>
</dbReference>
<evidence type="ECO:0000313" key="2">
    <source>
        <dbReference type="EMBL" id="KAK5702775.1"/>
    </source>
</evidence>
<dbReference type="AlphaFoldDB" id="A0AAN7WEE7"/>
<evidence type="ECO:0000313" key="3">
    <source>
        <dbReference type="Proteomes" id="UP001310594"/>
    </source>
</evidence>
<proteinExistence type="predicted"/>
<organism evidence="2 3">
    <name type="scientific">Elasticomyces elasticus</name>
    <dbReference type="NCBI Taxonomy" id="574655"/>
    <lineage>
        <taxon>Eukaryota</taxon>
        <taxon>Fungi</taxon>
        <taxon>Dikarya</taxon>
        <taxon>Ascomycota</taxon>
        <taxon>Pezizomycotina</taxon>
        <taxon>Dothideomycetes</taxon>
        <taxon>Dothideomycetidae</taxon>
        <taxon>Mycosphaerellales</taxon>
        <taxon>Teratosphaeriaceae</taxon>
        <taxon>Elasticomyces</taxon>
    </lineage>
</organism>
<sequence>MGSSKKKKNEAVQAANDALNGMVVHVAALSDAVPEPVKGQMAEAMVKIAAAVNDITNRLKNSHQQLAENATTMERMVQKDRKQRDELAQLTAARNPLSTSSASFEAENESRNLRSRTSKQPAFAGGANIAPLGVRGPGVRAPGAPPSMPASMLLARDLHMSAPSAPAALLLAPRHPAEAFRDATMHSTRRVNEPDTAISRALSVSSTSSLAAPRADNAGQIGFARGTKRGVGEPEQHGPPKIPRLAADHVRAQQTAAPYIDRVISVERAKLAGAGLSTESPQWREYVKYLQQHTGLGLAQLEPSNNVSLSGSATLPRSTPEPRLHAAASPARTETGPEMQAARSEDPRLINRASALPVKVEMPTKAPTARSEDPRLTQQTSVLPSKAGTVTETETEVARSQGSPKVKVKVELEEGEILESEI</sequence>
<protein>
    <submittedName>
        <fullName evidence="2">Uncharacterized protein</fullName>
    </submittedName>
</protein>
<feature type="compositionally biased region" description="Low complexity" evidence="1">
    <location>
        <begin position="133"/>
        <end position="142"/>
    </location>
</feature>
<reference evidence="2" key="1">
    <citation type="submission" date="2023-08" db="EMBL/GenBank/DDBJ databases">
        <title>Black Yeasts Isolated from many extreme environments.</title>
        <authorList>
            <person name="Coleine C."/>
            <person name="Stajich J.E."/>
            <person name="Selbmann L."/>
        </authorList>
    </citation>
    <scope>NUCLEOTIDE SEQUENCE</scope>
    <source>
        <strain evidence="2">CCFEE 5810</strain>
    </source>
</reference>